<reference evidence="2" key="1">
    <citation type="submission" date="2017-03" db="EMBL/GenBank/DDBJ databases">
        <authorList>
            <person name="Lund M.B."/>
        </authorList>
    </citation>
    <scope>NUCLEOTIDE SEQUENCE [LARGE SCALE GENOMIC DNA]</scope>
</reference>
<gene>
    <name evidence="1" type="ORF">B5766_13050</name>
</gene>
<dbReference type="AlphaFoldDB" id="A0A2A6FNH8"/>
<comment type="caution">
    <text evidence="1">The sequence shown here is derived from an EMBL/GenBank/DDBJ whole genome shotgun (WGS) entry which is preliminary data.</text>
</comment>
<organism evidence="1 2">
    <name type="scientific">Candidatus Lumbricidiphila eiseniae</name>
    <dbReference type="NCBI Taxonomy" id="1969409"/>
    <lineage>
        <taxon>Bacteria</taxon>
        <taxon>Bacillati</taxon>
        <taxon>Actinomycetota</taxon>
        <taxon>Actinomycetes</taxon>
        <taxon>Micrococcales</taxon>
        <taxon>Microbacteriaceae</taxon>
        <taxon>Candidatus Lumbricidiphila</taxon>
    </lineage>
</organism>
<name>A0A2A6FNH8_9MICO</name>
<accession>A0A2A6FNH8</accession>
<protein>
    <submittedName>
        <fullName evidence="1">Uncharacterized protein</fullName>
    </submittedName>
</protein>
<dbReference type="Gene3D" id="3.20.20.70">
    <property type="entry name" value="Aldolase class I"/>
    <property type="match status" value="1"/>
</dbReference>
<proteinExistence type="predicted"/>
<evidence type="ECO:0000313" key="2">
    <source>
        <dbReference type="Proteomes" id="UP000219994"/>
    </source>
</evidence>
<evidence type="ECO:0000313" key="1">
    <source>
        <dbReference type="EMBL" id="PDQ34151.1"/>
    </source>
</evidence>
<sequence length="74" mass="7971">MSTELRLSRIYDQTSKTTTMIALSNSFYYGPAAGMESVAKVRQILVGSIEGGADAIMITPGALRANLDLFRGRS</sequence>
<dbReference type="EMBL" id="NAEP01000069">
    <property type="protein sequence ID" value="PDQ34151.1"/>
    <property type="molecule type" value="Genomic_DNA"/>
</dbReference>
<dbReference type="Proteomes" id="UP000219994">
    <property type="component" value="Unassembled WGS sequence"/>
</dbReference>
<dbReference type="InterPro" id="IPR013785">
    <property type="entry name" value="Aldolase_TIM"/>
</dbReference>